<evidence type="ECO:0000259" key="4">
    <source>
        <dbReference type="Pfam" id="PF03328"/>
    </source>
</evidence>
<reference evidence="5 6" key="1">
    <citation type="submission" date="2016-02" db="EMBL/GenBank/DDBJ databases">
        <title>Complete genome sequence of Halocynthiibacter arcticus PAMC 20958t from arctic marine sediment.</title>
        <authorList>
            <person name="Lee Y.M."/>
            <person name="Baek K."/>
            <person name="Lee H.K."/>
            <person name="Shin S.C."/>
        </authorList>
    </citation>
    <scope>NUCLEOTIDE SEQUENCE [LARGE SCALE GENOMIC DNA]</scope>
    <source>
        <strain evidence="5">PAMC 20958</strain>
    </source>
</reference>
<dbReference type="STRING" id="1579316.RC74_18165"/>
<dbReference type="InterPro" id="IPR050251">
    <property type="entry name" value="HpcH-HpaI_aldolase"/>
</dbReference>
<evidence type="ECO:0000256" key="2">
    <source>
        <dbReference type="ARBA" id="ARBA00023239"/>
    </source>
</evidence>
<accession>A0A126V4X2</accession>
<dbReference type="GO" id="GO:0016832">
    <property type="term" value="F:aldehyde-lyase activity"/>
    <property type="evidence" value="ECO:0007669"/>
    <property type="project" value="TreeGrafter"/>
</dbReference>
<dbReference type="KEGG" id="hat:RC74_18165"/>
<keyword evidence="6" id="KW-1185">Reference proteome</keyword>
<dbReference type="SUPFAM" id="SSF51621">
    <property type="entry name" value="Phosphoenolpyruvate/pyruvate domain"/>
    <property type="match status" value="1"/>
</dbReference>
<organism evidence="5 6">
    <name type="scientific">Falsihalocynthiibacter arcticus</name>
    <dbReference type="NCBI Taxonomy" id="1579316"/>
    <lineage>
        <taxon>Bacteria</taxon>
        <taxon>Pseudomonadati</taxon>
        <taxon>Pseudomonadota</taxon>
        <taxon>Alphaproteobacteria</taxon>
        <taxon>Rhodobacterales</taxon>
        <taxon>Roseobacteraceae</taxon>
        <taxon>Falsihalocynthiibacter</taxon>
    </lineage>
</organism>
<keyword evidence="1" id="KW-0479">Metal-binding</keyword>
<dbReference type="AlphaFoldDB" id="A0A126V4X2"/>
<keyword evidence="2" id="KW-0456">Lyase</keyword>
<evidence type="ECO:0000313" key="5">
    <source>
        <dbReference type="EMBL" id="AML52926.1"/>
    </source>
</evidence>
<dbReference type="InterPro" id="IPR005000">
    <property type="entry name" value="Aldolase/citrate-lyase_domain"/>
</dbReference>
<dbReference type="EMBL" id="CP014327">
    <property type="protein sequence ID" value="AML52926.1"/>
    <property type="molecule type" value="Genomic_DNA"/>
</dbReference>
<dbReference type="Proteomes" id="UP000070371">
    <property type="component" value="Chromosome"/>
</dbReference>
<dbReference type="GO" id="GO:0005737">
    <property type="term" value="C:cytoplasm"/>
    <property type="evidence" value="ECO:0007669"/>
    <property type="project" value="TreeGrafter"/>
</dbReference>
<dbReference type="OrthoDB" id="9802624at2"/>
<comment type="catalytic activity">
    <reaction evidence="3">
        <text>D-glyceraldehyde + pyruvate = 2-dehydro-3-deoxy-L-galactonate</text>
        <dbReference type="Rhea" id="RHEA:80055"/>
        <dbReference type="ChEBI" id="CHEBI:15361"/>
        <dbReference type="ChEBI" id="CHEBI:17378"/>
        <dbReference type="ChEBI" id="CHEBI:75545"/>
    </reaction>
</comment>
<dbReference type="Gene3D" id="3.20.20.60">
    <property type="entry name" value="Phosphoenolpyruvate-binding domains"/>
    <property type="match status" value="1"/>
</dbReference>
<dbReference type="RefSeq" id="WP_039000822.1">
    <property type="nucleotide sequence ID" value="NZ_CP014327.1"/>
</dbReference>
<dbReference type="PANTHER" id="PTHR30502">
    <property type="entry name" value="2-KETO-3-DEOXY-L-RHAMNONATE ALDOLASE"/>
    <property type="match status" value="1"/>
</dbReference>
<dbReference type="GO" id="GO:0046872">
    <property type="term" value="F:metal ion binding"/>
    <property type="evidence" value="ECO:0007669"/>
    <property type="project" value="UniProtKB-KW"/>
</dbReference>
<evidence type="ECO:0000313" key="6">
    <source>
        <dbReference type="Proteomes" id="UP000070371"/>
    </source>
</evidence>
<protein>
    <recommendedName>
        <fullName evidence="4">HpcH/HpaI aldolase/citrate lyase domain-containing protein</fullName>
    </recommendedName>
</protein>
<dbReference type="Pfam" id="PF03328">
    <property type="entry name" value="HpcH_HpaI"/>
    <property type="match status" value="1"/>
</dbReference>
<gene>
    <name evidence="5" type="ORF">RC74_18165</name>
</gene>
<dbReference type="InterPro" id="IPR040442">
    <property type="entry name" value="Pyrv_kinase-like_dom_sf"/>
</dbReference>
<evidence type="ECO:0000256" key="3">
    <source>
        <dbReference type="ARBA" id="ARBA00045074"/>
    </source>
</evidence>
<proteinExistence type="predicted"/>
<dbReference type="InterPro" id="IPR015813">
    <property type="entry name" value="Pyrv/PenolPyrv_kinase-like_dom"/>
</dbReference>
<feature type="domain" description="HpcH/HpaI aldolase/citrate lyase" evidence="4">
    <location>
        <begin position="20"/>
        <end position="247"/>
    </location>
</feature>
<sequence>MTTPKNELIAALRRDETCLGLWVGSASATVAEIAALAGFDWVVLDGEHGPNDITSLRDQLRVLQGHVPVAVRVVTGADWMIKQVLDLGFQTVLVPMVETGAQAHDLAQAMRYAPQGRRGVGAMVARVSGYGADTTYMANANEEVALMVQVESARAIENIDAIANTEGVDAVFIGPADLATDMGHVGGYGPEAMHPDVMAAMTHAAARIRAAGKPVGIFAGNTDQIAPFAALGARFIAVGSDVILMREAFASRAALARASLGK</sequence>
<name>A0A126V4X2_9RHOB</name>
<evidence type="ECO:0000256" key="1">
    <source>
        <dbReference type="ARBA" id="ARBA00022723"/>
    </source>
</evidence>
<dbReference type="PANTHER" id="PTHR30502:SF4">
    <property type="entry name" value="5-KETO-4-DEOXY-D-GLUCARATE ALDOLASE"/>
    <property type="match status" value="1"/>
</dbReference>